<dbReference type="CDD" id="cd06587">
    <property type="entry name" value="VOC"/>
    <property type="match status" value="1"/>
</dbReference>
<keyword evidence="3" id="KW-1185">Reference proteome</keyword>
<dbReference type="SUPFAM" id="SSF54593">
    <property type="entry name" value="Glyoxalase/Bleomycin resistance protein/Dihydroxybiphenyl dioxygenase"/>
    <property type="match status" value="1"/>
</dbReference>
<dbReference type="InterPro" id="IPR004360">
    <property type="entry name" value="Glyas_Fos-R_dOase_dom"/>
</dbReference>
<gene>
    <name evidence="2" type="ORF">EI293_15245</name>
</gene>
<dbReference type="InterPro" id="IPR052164">
    <property type="entry name" value="Anthracycline_SecMetBiosynth"/>
</dbReference>
<dbReference type="PROSITE" id="PS51819">
    <property type="entry name" value="VOC"/>
    <property type="match status" value="1"/>
</dbReference>
<dbReference type="Gene3D" id="3.10.180.10">
    <property type="entry name" value="2,3-Dihydroxybiphenyl 1,2-Dioxygenase, domain 1"/>
    <property type="match status" value="1"/>
</dbReference>
<accession>A0A3R9MW73</accession>
<evidence type="ECO:0000259" key="1">
    <source>
        <dbReference type="PROSITE" id="PS51819"/>
    </source>
</evidence>
<name>A0A3R9MW73_9BACT</name>
<dbReference type="EMBL" id="RWIU01000005">
    <property type="protein sequence ID" value="RSK42276.1"/>
    <property type="molecule type" value="Genomic_DNA"/>
</dbReference>
<evidence type="ECO:0000313" key="3">
    <source>
        <dbReference type="Proteomes" id="UP000270291"/>
    </source>
</evidence>
<dbReference type="Pfam" id="PF00903">
    <property type="entry name" value="Glyoxalase"/>
    <property type="match status" value="1"/>
</dbReference>
<feature type="domain" description="VOC" evidence="1">
    <location>
        <begin position="21"/>
        <end position="138"/>
    </location>
</feature>
<reference evidence="2 3" key="1">
    <citation type="submission" date="2018-12" db="EMBL/GenBank/DDBJ databases">
        <authorList>
            <person name="Feng G."/>
            <person name="Zhu H."/>
        </authorList>
    </citation>
    <scope>NUCLEOTIDE SEQUENCE [LARGE SCALE GENOMIC DNA]</scope>
    <source>
        <strain evidence="2 3">LMG 26000</strain>
    </source>
</reference>
<protein>
    <submittedName>
        <fullName evidence="2">VOC family protein</fullName>
    </submittedName>
</protein>
<proteinExistence type="predicted"/>
<dbReference type="AlphaFoldDB" id="A0A3R9MW73"/>
<dbReference type="Proteomes" id="UP000270291">
    <property type="component" value="Unassembled WGS sequence"/>
</dbReference>
<sequence length="140" mass="15709">MADPQNETPNKPATITPKVMGIGGIFFFSDNPQETREWYAHNLGLEVNDWGSTFESRSVNKPEEVNSLQWSPFQTGSDYFAPSSKGFMINYRVQNIEGLVTQLKANGVTVLDDIASHDYGKFVHILDADGNKVELWEPAR</sequence>
<dbReference type="PANTHER" id="PTHR33993">
    <property type="entry name" value="GLYOXALASE-RELATED"/>
    <property type="match status" value="1"/>
</dbReference>
<dbReference type="InterPro" id="IPR037523">
    <property type="entry name" value="VOC_core"/>
</dbReference>
<organism evidence="2 3">
    <name type="scientific">Hymenobacter perfusus</name>
    <dbReference type="NCBI Taxonomy" id="1236770"/>
    <lineage>
        <taxon>Bacteria</taxon>
        <taxon>Pseudomonadati</taxon>
        <taxon>Bacteroidota</taxon>
        <taxon>Cytophagia</taxon>
        <taxon>Cytophagales</taxon>
        <taxon>Hymenobacteraceae</taxon>
        <taxon>Hymenobacter</taxon>
    </lineage>
</organism>
<evidence type="ECO:0000313" key="2">
    <source>
        <dbReference type="EMBL" id="RSK42276.1"/>
    </source>
</evidence>
<dbReference type="RefSeq" id="WP_125439333.1">
    <property type="nucleotide sequence ID" value="NZ_RWIU01000005.1"/>
</dbReference>
<dbReference type="PANTHER" id="PTHR33993:SF5">
    <property type="entry name" value="GLYOXALASE"/>
    <property type="match status" value="1"/>
</dbReference>
<dbReference type="OrthoDB" id="9799428at2"/>
<comment type="caution">
    <text evidence="2">The sequence shown here is derived from an EMBL/GenBank/DDBJ whole genome shotgun (WGS) entry which is preliminary data.</text>
</comment>
<dbReference type="InterPro" id="IPR029068">
    <property type="entry name" value="Glyas_Bleomycin-R_OHBP_Dase"/>
</dbReference>